<keyword evidence="3" id="KW-0436">Ligase</keyword>
<dbReference type="SUPFAM" id="SSF52255">
    <property type="entry name" value="N5-CAIR mutase (phosphoribosylaminoimidazole carboxylase, PurE)"/>
    <property type="match status" value="1"/>
</dbReference>
<evidence type="ECO:0000313" key="9">
    <source>
        <dbReference type="EMBL" id="PIR83494.1"/>
    </source>
</evidence>
<dbReference type="SMART" id="SM01001">
    <property type="entry name" value="AIRC"/>
    <property type="match status" value="1"/>
</dbReference>
<dbReference type="GO" id="GO:0004639">
    <property type="term" value="F:phosphoribosylaminoimidazolesuccinocarboxamide synthase activity"/>
    <property type="evidence" value="ECO:0007669"/>
    <property type="project" value="UniProtKB-EC"/>
</dbReference>
<evidence type="ECO:0000313" key="10">
    <source>
        <dbReference type="Proteomes" id="UP000230179"/>
    </source>
</evidence>
<keyword evidence="6" id="KW-0067">ATP-binding</keyword>
<dbReference type="UniPathway" id="UPA00074">
    <property type="reaction ID" value="UER00131"/>
</dbReference>
<dbReference type="AlphaFoldDB" id="A0A2H0UAP5"/>
<proteinExistence type="predicted"/>
<comment type="caution">
    <text evidence="9">The sequence shown here is derived from an EMBL/GenBank/DDBJ whole genome shotgun (WGS) entry which is preliminary data.</text>
</comment>
<sequence>MEGGCLVDFKVEFGLDYLGHLLVADVIDSDSWRVLLDGVHIDKQFYREGGAVDEVLRKLVLATELTGHFRLLPHQRIILWRWSEKDDTSAFSKALGADLEDLLVEKVLSAHKEPTHVARTFQIYAQQYHGSVVIAYVGRSNGLGPILSAASTLPVISVPASVQSFPADVWSSLRMPSAVPAATVLDPGNAIDLALNILSASNPRLYAHKRTKVEDRTVNVVPL</sequence>
<dbReference type="EC" id="6.3.2.6" evidence="2"/>
<evidence type="ECO:0000256" key="4">
    <source>
        <dbReference type="ARBA" id="ARBA00022741"/>
    </source>
</evidence>
<dbReference type="GO" id="GO:0005524">
    <property type="term" value="F:ATP binding"/>
    <property type="evidence" value="ECO:0007669"/>
    <property type="project" value="UniProtKB-KW"/>
</dbReference>
<dbReference type="EMBL" id="PFBL01000001">
    <property type="protein sequence ID" value="PIR83494.1"/>
    <property type="molecule type" value="Genomic_DNA"/>
</dbReference>
<gene>
    <name evidence="9" type="ORF">COU19_00120</name>
</gene>
<dbReference type="Gene3D" id="3.30.470.20">
    <property type="entry name" value="ATP-grasp fold, B domain"/>
    <property type="match status" value="1"/>
</dbReference>
<dbReference type="Pfam" id="PF01259">
    <property type="entry name" value="SAICAR_synt"/>
    <property type="match status" value="1"/>
</dbReference>
<evidence type="ECO:0000256" key="1">
    <source>
        <dbReference type="ARBA" id="ARBA00004672"/>
    </source>
</evidence>
<dbReference type="Proteomes" id="UP000230179">
    <property type="component" value="Unassembled WGS sequence"/>
</dbReference>
<accession>A0A2H0UAP5</accession>
<name>A0A2H0UAP5_9BACT</name>
<dbReference type="Pfam" id="PF00731">
    <property type="entry name" value="AIRC"/>
    <property type="match status" value="1"/>
</dbReference>
<dbReference type="PANTHER" id="PTHR43599">
    <property type="entry name" value="MULTIFUNCTIONAL PROTEIN ADE2"/>
    <property type="match status" value="1"/>
</dbReference>
<evidence type="ECO:0000259" key="8">
    <source>
        <dbReference type="SMART" id="SM01001"/>
    </source>
</evidence>
<evidence type="ECO:0000256" key="3">
    <source>
        <dbReference type="ARBA" id="ARBA00022598"/>
    </source>
</evidence>
<comment type="pathway">
    <text evidence="1">Purine metabolism; IMP biosynthesis via de novo pathway; 5-amino-1-(5-phospho-D-ribosyl)imidazole-4-carboxamide from 5-amino-1-(5-phospho-D-ribosyl)imidazole-4-carboxylate: step 1/2.</text>
</comment>
<dbReference type="Gene3D" id="3.40.50.1970">
    <property type="match status" value="1"/>
</dbReference>
<organism evidence="9 10">
    <name type="scientific">Candidatus Kaiserbacteria bacterium CG10_big_fil_rev_8_21_14_0_10_56_12</name>
    <dbReference type="NCBI Taxonomy" id="1974611"/>
    <lineage>
        <taxon>Bacteria</taxon>
        <taxon>Candidatus Kaiseribacteriota</taxon>
    </lineage>
</organism>
<keyword evidence="4" id="KW-0547">Nucleotide-binding</keyword>
<evidence type="ECO:0000256" key="7">
    <source>
        <dbReference type="ARBA" id="ARBA00048475"/>
    </source>
</evidence>
<protein>
    <recommendedName>
        <fullName evidence="2">phosphoribosylaminoimidazolesuccinocarboxamide synthase</fullName>
        <ecNumber evidence="2">6.3.2.6</ecNumber>
    </recommendedName>
</protein>
<keyword evidence="5" id="KW-0658">Purine biosynthesis</keyword>
<dbReference type="GO" id="GO:0006189">
    <property type="term" value="P:'de novo' IMP biosynthetic process"/>
    <property type="evidence" value="ECO:0007669"/>
    <property type="project" value="UniProtKB-UniPathway"/>
</dbReference>
<comment type="catalytic activity">
    <reaction evidence="7">
        <text>5-amino-1-(5-phospho-D-ribosyl)imidazole-4-carboxylate + L-aspartate + ATP = (2S)-2-[5-amino-1-(5-phospho-beta-D-ribosyl)imidazole-4-carboxamido]succinate + ADP + phosphate + 2 H(+)</text>
        <dbReference type="Rhea" id="RHEA:22628"/>
        <dbReference type="ChEBI" id="CHEBI:15378"/>
        <dbReference type="ChEBI" id="CHEBI:29991"/>
        <dbReference type="ChEBI" id="CHEBI:30616"/>
        <dbReference type="ChEBI" id="CHEBI:43474"/>
        <dbReference type="ChEBI" id="CHEBI:58443"/>
        <dbReference type="ChEBI" id="CHEBI:77657"/>
        <dbReference type="ChEBI" id="CHEBI:456216"/>
        <dbReference type="EC" id="6.3.2.6"/>
    </reaction>
</comment>
<evidence type="ECO:0000256" key="2">
    <source>
        <dbReference type="ARBA" id="ARBA00012217"/>
    </source>
</evidence>
<dbReference type="InterPro" id="IPR028923">
    <property type="entry name" value="SAICAR_synt/ADE2_N"/>
</dbReference>
<dbReference type="SUPFAM" id="SSF56104">
    <property type="entry name" value="SAICAR synthase-like"/>
    <property type="match status" value="1"/>
</dbReference>
<dbReference type="InterPro" id="IPR050089">
    <property type="entry name" value="SAICAR_synthetase"/>
</dbReference>
<reference evidence="10" key="1">
    <citation type="submission" date="2017-09" db="EMBL/GenBank/DDBJ databases">
        <title>Depth-based differentiation of microbial function through sediment-hosted aquifers and enrichment of novel symbionts in the deep terrestrial subsurface.</title>
        <authorList>
            <person name="Probst A.J."/>
            <person name="Ladd B."/>
            <person name="Jarett J.K."/>
            <person name="Geller-Mcgrath D.E."/>
            <person name="Sieber C.M.K."/>
            <person name="Emerson J.B."/>
            <person name="Anantharaman K."/>
            <person name="Thomas B.C."/>
            <person name="Malmstrom R."/>
            <person name="Stieglmeier M."/>
            <person name="Klingl A."/>
            <person name="Woyke T."/>
            <person name="Ryan C.M."/>
            <person name="Banfield J.F."/>
        </authorList>
    </citation>
    <scope>NUCLEOTIDE SEQUENCE [LARGE SCALE GENOMIC DNA]</scope>
</reference>
<dbReference type="InterPro" id="IPR000031">
    <property type="entry name" value="PurE_dom"/>
</dbReference>
<dbReference type="PANTHER" id="PTHR43599:SF3">
    <property type="entry name" value="SI:DKEY-6E2.2"/>
    <property type="match status" value="1"/>
</dbReference>
<feature type="domain" description="PurE" evidence="8">
    <location>
        <begin position="87"/>
        <end position="220"/>
    </location>
</feature>
<evidence type="ECO:0000256" key="5">
    <source>
        <dbReference type="ARBA" id="ARBA00022755"/>
    </source>
</evidence>
<evidence type="ECO:0000256" key="6">
    <source>
        <dbReference type="ARBA" id="ARBA00022840"/>
    </source>
</evidence>